<feature type="region of interest" description="Disordered" evidence="2">
    <location>
        <begin position="145"/>
        <end position="166"/>
    </location>
</feature>
<dbReference type="Proteomes" id="UP001162031">
    <property type="component" value="Unassembled WGS sequence"/>
</dbReference>
<evidence type="ECO:0000256" key="1">
    <source>
        <dbReference type="ARBA" id="ARBA00010994"/>
    </source>
</evidence>
<dbReference type="SUPFAM" id="SSF47473">
    <property type="entry name" value="EF-hand"/>
    <property type="match status" value="1"/>
</dbReference>
<keyword evidence="4" id="KW-1185">Reference proteome</keyword>
<name>A0AAV0T3R9_HYABA</name>
<sequence>MSAPETALGDPNDPHTLLTAVFHYYCRFGRTGAKGVGEKTLDNANFVKLCRDCPHLLGNTLSNTDVDLIFVKCKKKGERRLTYARFLNAMGMIAGHKYSNMPLNTSMAKLLEAHLAFLPCLLEITDGKMVQAVWRKRAEQTESVIPTMPPSTCASKSTTSTAVQRK</sequence>
<dbReference type="PANTHER" id="PTHR12932">
    <property type="entry name" value="P25 ALPHA-RELATED"/>
    <property type="match status" value="1"/>
</dbReference>
<dbReference type="GO" id="GO:0005874">
    <property type="term" value="C:microtubule"/>
    <property type="evidence" value="ECO:0007669"/>
    <property type="project" value="TreeGrafter"/>
</dbReference>
<dbReference type="GO" id="GO:0015631">
    <property type="term" value="F:tubulin binding"/>
    <property type="evidence" value="ECO:0007669"/>
    <property type="project" value="InterPro"/>
</dbReference>
<dbReference type="EMBL" id="CANTFL010000090">
    <property type="protein sequence ID" value="CAI5713366.1"/>
    <property type="molecule type" value="Genomic_DNA"/>
</dbReference>
<gene>
    <name evidence="3" type="ORF">HBR001_LOCUS1029</name>
</gene>
<dbReference type="AlphaFoldDB" id="A0AAV0T3R9"/>
<dbReference type="PANTHER" id="PTHR12932:SF9">
    <property type="entry name" value="TUBULIN POLYMERIZATION-PROMOTING PROTEIN HOMOLOG"/>
    <property type="match status" value="1"/>
</dbReference>
<accession>A0AAV0T3R9</accession>
<evidence type="ECO:0000313" key="4">
    <source>
        <dbReference type="Proteomes" id="UP001162031"/>
    </source>
</evidence>
<dbReference type="InterPro" id="IPR008907">
    <property type="entry name" value="TPP/p25"/>
</dbReference>
<evidence type="ECO:0000313" key="3">
    <source>
        <dbReference type="EMBL" id="CAI5713366.1"/>
    </source>
</evidence>
<reference evidence="3" key="1">
    <citation type="submission" date="2022-12" db="EMBL/GenBank/DDBJ databases">
        <authorList>
            <person name="Webb A."/>
        </authorList>
    </citation>
    <scope>NUCLEOTIDE SEQUENCE</scope>
    <source>
        <strain evidence="3">Hp1</strain>
    </source>
</reference>
<dbReference type="Gene3D" id="1.10.238.10">
    <property type="entry name" value="EF-hand"/>
    <property type="match status" value="1"/>
</dbReference>
<feature type="compositionally biased region" description="Low complexity" evidence="2">
    <location>
        <begin position="151"/>
        <end position="166"/>
    </location>
</feature>
<protein>
    <submittedName>
        <fullName evidence="3">Uncharacterized protein</fullName>
    </submittedName>
</protein>
<comment type="caution">
    <text evidence="3">The sequence shown here is derived from an EMBL/GenBank/DDBJ whole genome shotgun (WGS) entry which is preliminary data.</text>
</comment>
<comment type="similarity">
    <text evidence="1">Belongs to the TPPP family.</text>
</comment>
<dbReference type="GO" id="GO:0046785">
    <property type="term" value="P:microtubule polymerization"/>
    <property type="evidence" value="ECO:0007669"/>
    <property type="project" value="InterPro"/>
</dbReference>
<proteinExistence type="inferred from homology"/>
<dbReference type="Pfam" id="PF05517">
    <property type="entry name" value="p25-alpha"/>
    <property type="match status" value="1"/>
</dbReference>
<dbReference type="GO" id="GO:0032273">
    <property type="term" value="P:positive regulation of protein polymerization"/>
    <property type="evidence" value="ECO:0007669"/>
    <property type="project" value="TreeGrafter"/>
</dbReference>
<dbReference type="GO" id="GO:0001578">
    <property type="term" value="P:microtubule bundle formation"/>
    <property type="evidence" value="ECO:0007669"/>
    <property type="project" value="TreeGrafter"/>
</dbReference>
<organism evidence="3 4">
    <name type="scientific">Hyaloperonospora brassicae</name>
    <name type="common">Brassica downy mildew</name>
    <name type="synonym">Peronospora brassicae</name>
    <dbReference type="NCBI Taxonomy" id="162125"/>
    <lineage>
        <taxon>Eukaryota</taxon>
        <taxon>Sar</taxon>
        <taxon>Stramenopiles</taxon>
        <taxon>Oomycota</taxon>
        <taxon>Peronosporomycetes</taxon>
        <taxon>Peronosporales</taxon>
        <taxon>Peronosporaceae</taxon>
        <taxon>Hyaloperonospora</taxon>
    </lineage>
</organism>
<evidence type="ECO:0000256" key="2">
    <source>
        <dbReference type="SAM" id="MobiDB-lite"/>
    </source>
</evidence>
<dbReference type="InterPro" id="IPR011992">
    <property type="entry name" value="EF-hand-dom_pair"/>
</dbReference>